<dbReference type="GO" id="GO:0008483">
    <property type="term" value="F:transaminase activity"/>
    <property type="evidence" value="ECO:0007669"/>
    <property type="project" value="UniProtKB-KW"/>
</dbReference>
<dbReference type="InterPro" id="IPR015421">
    <property type="entry name" value="PyrdxlP-dep_Trfase_major"/>
</dbReference>
<dbReference type="PANTHER" id="PTHR13693">
    <property type="entry name" value="CLASS II AMINOTRANSFERASE/8-AMINO-7-OXONONANOATE SYNTHASE"/>
    <property type="match status" value="1"/>
</dbReference>
<dbReference type="Gene3D" id="3.40.640.10">
    <property type="entry name" value="Type I PLP-dependent aspartate aminotransferase-like (Major domain)"/>
    <property type="match status" value="1"/>
</dbReference>
<dbReference type="Proteomes" id="UP000273044">
    <property type="component" value="Chromosome"/>
</dbReference>
<dbReference type="GeneID" id="64406211"/>
<dbReference type="EC" id="2.3.1.47" evidence="2"/>
<evidence type="ECO:0000256" key="4">
    <source>
        <dbReference type="ARBA" id="ARBA00047715"/>
    </source>
</evidence>
<name>A0A3S4VHX9_9ACTN</name>
<comment type="cofactor">
    <cofactor evidence="1">
        <name>pyridoxal 5'-phosphate</name>
        <dbReference type="ChEBI" id="CHEBI:597326"/>
    </cofactor>
</comment>
<gene>
    <name evidence="7" type="primary">bioF</name>
    <name evidence="6" type="ORF">J5A53_11995</name>
    <name evidence="7" type="ORF">NCTC12967_00727</name>
</gene>
<keyword evidence="6" id="KW-0032">Aminotransferase</keyword>
<evidence type="ECO:0000313" key="6">
    <source>
        <dbReference type="EMBL" id="QUC10492.1"/>
    </source>
</evidence>
<dbReference type="RefSeq" id="WP_051014928.1">
    <property type="nucleotide sequence ID" value="NZ_CAURRE010000005.1"/>
</dbReference>
<keyword evidence="8" id="KW-1185">Reference proteome</keyword>
<evidence type="ECO:0000256" key="3">
    <source>
        <dbReference type="ARBA" id="ARBA00022679"/>
    </source>
</evidence>
<evidence type="ECO:0000313" key="7">
    <source>
        <dbReference type="EMBL" id="VEH69458.1"/>
    </source>
</evidence>
<dbReference type="SUPFAM" id="SSF53383">
    <property type="entry name" value="PLP-dependent transferases"/>
    <property type="match status" value="1"/>
</dbReference>
<keyword evidence="3 7" id="KW-0808">Transferase</keyword>
<evidence type="ECO:0000256" key="2">
    <source>
        <dbReference type="ARBA" id="ARBA00013187"/>
    </source>
</evidence>
<proteinExistence type="predicted"/>
<dbReference type="EMBL" id="CP072385">
    <property type="protein sequence ID" value="QUC10492.1"/>
    <property type="molecule type" value="Genomic_DNA"/>
</dbReference>
<dbReference type="InterPro" id="IPR015424">
    <property type="entry name" value="PyrdxlP-dep_Trfase"/>
</dbReference>
<organism evidence="7 8">
    <name type="scientific">Arachnia propionica</name>
    <dbReference type="NCBI Taxonomy" id="1750"/>
    <lineage>
        <taxon>Bacteria</taxon>
        <taxon>Bacillati</taxon>
        <taxon>Actinomycetota</taxon>
        <taxon>Actinomycetes</taxon>
        <taxon>Propionibacteriales</taxon>
        <taxon>Propionibacteriaceae</taxon>
        <taxon>Arachnia</taxon>
    </lineage>
</organism>
<accession>A0A3S4VHX9</accession>
<sequence length="310" mass="33767">MQDGSYPYGQAFASAQHNTGTLPNEDPVIMLTSNDHPGLSIDTEVLTAAQRVLQYGLSTCGARLHNGTALLHREFKQELAEWLGFDDAVLFSSGFLANVVPLSAPGGPGVVHIADQLDHQSITTGCAQSGADLRVFPHNDPTKLEYILQRSEKYDCQLVVVDGTYFIDSDLAPCFRMLRKAWCTSRGVLVGRSGISSDTRQILPEGTGPAHHRATAARQRGAADTDRCLPSVRRPCRSGQCGAHRDPKAGSGSERGSRMRRGPSRRPWSYAMRIHVAQLDGTPLIKVDRLLLQKLNNHAAHRDLTHSTAA</sequence>
<evidence type="ECO:0000313" key="8">
    <source>
        <dbReference type="Proteomes" id="UP000273044"/>
    </source>
</evidence>
<comment type="catalytic activity">
    <reaction evidence="4">
        <text>6-carboxyhexanoyl-[ACP] + L-alanine + H(+) = (8S)-8-amino-7-oxononanoate + holo-[ACP] + CO2</text>
        <dbReference type="Rhea" id="RHEA:42288"/>
        <dbReference type="Rhea" id="RHEA-COMP:9685"/>
        <dbReference type="Rhea" id="RHEA-COMP:9955"/>
        <dbReference type="ChEBI" id="CHEBI:15378"/>
        <dbReference type="ChEBI" id="CHEBI:16526"/>
        <dbReference type="ChEBI" id="CHEBI:57972"/>
        <dbReference type="ChEBI" id="CHEBI:64479"/>
        <dbReference type="ChEBI" id="CHEBI:78846"/>
        <dbReference type="ChEBI" id="CHEBI:149468"/>
        <dbReference type="EC" id="2.3.1.47"/>
    </reaction>
</comment>
<feature type="region of interest" description="Disordered" evidence="5">
    <location>
        <begin position="200"/>
        <end position="266"/>
    </location>
</feature>
<dbReference type="Proteomes" id="UP000677180">
    <property type="component" value="Chromosome"/>
</dbReference>
<reference evidence="7 8" key="1">
    <citation type="submission" date="2018-12" db="EMBL/GenBank/DDBJ databases">
        <authorList>
            <consortium name="Pathogen Informatics"/>
        </authorList>
    </citation>
    <scope>NUCLEOTIDE SEQUENCE [LARGE SCALE GENOMIC DNA]</scope>
    <source>
        <strain evidence="7 8">NCTC12967</strain>
    </source>
</reference>
<reference evidence="6" key="2">
    <citation type="submission" date="2021-03" db="EMBL/GenBank/DDBJ databases">
        <title>Human Oral Microbial Genomes.</title>
        <authorList>
            <person name="Johnston C.D."/>
            <person name="Chen T."/>
            <person name="Dewhirst F.E."/>
        </authorList>
    </citation>
    <scope>NUCLEOTIDE SEQUENCE</scope>
    <source>
        <strain evidence="6">F0714</strain>
    </source>
</reference>
<evidence type="ECO:0000256" key="1">
    <source>
        <dbReference type="ARBA" id="ARBA00001933"/>
    </source>
</evidence>
<dbReference type="AlphaFoldDB" id="A0A3S4VHX9"/>
<dbReference type="EMBL" id="LR134406">
    <property type="protein sequence ID" value="VEH69458.1"/>
    <property type="molecule type" value="Genomic_DNA"/>
</dbReference>
<dbReference type="GO" id="GO:0008710">
    <property type="term" value="F:8-amino-7-oxononanoate synthase activity"/>
    <property type="evidence" value="ECO:0007669"/>
    <property type="project" value="UniProtKB-EC"/>
</dbReference>
<keyword evidence="7" id="KW-0012">Acyltransferase</keyword>
<evidence type="ECO:0000256" key="5">
    <source>
        <dbReference type="SAM" id="MobiDB-lite"/>
    </source>
</evidence>
<dbReference type="InterPro" id="IPR050087">
    <property type="entry name" value="AON_synthase_class-II"/>
</dbReference>
<protein>
    <recommendedName>
        <fullName evidence="2">8-amino-7-oxononanoate synthase</fullName>
        <ecNumber evidence="2">2.3.1.47</ecNumber>
    </recommendedName>
</protein>